<protein>
    <recommendedName>
        <fullName evidence="1">MOSC domain-containing protein</fullName>
    </recommendedName>
</protein>
<dbReference type="Pfam" id="PF03473">
    <property type="entry name" value="MOSC"/>
    <property type="match status" value="1"/>
</dbReference>
<dbReference type="PROSITE" id="PS51340">
    <property type="entry name" value="MOSC"/>
    <property type="match status" value="1"/>
</dbReference>
<evidence type="ECO:0000313" key="2">
    <source>
        <dbReference type="EMBL" id="VDP20618.1"/>
    </source>
</evidence>
<dbReference type="GO" id="GO:0030151">
    <property type="term" value="F:molybdenum ion binding"/>
    <property type="evidence" value="ECO:0007669"/>
    <property type="project" value="InterPro"/>
</dbReference>
<gene>
    <name evidence="2" type="ORF">HPBE_LOCUS20551</name>
</gene>
<evidence type="ECO:0000259" key="1">
    <source>
        <dbReference type="PROSITE" id="PS51340"/>
    </source>
</evidence>
<dbReference type="EMBL" id="UZAH01032242">
    <property type="protein sequence ID" value="VDP20618.1"/>
    <property type="molecule type" value="Genomic_DNA"/>
</dbReference>
<dbReference type="SUPFAM" id="SSF50800">
    <property type="entry name" value="PK beta-barrel domain-like"/>
    <property type="match status" value="1"/>
</dbReference>
<dbReference type="GO" id="GO:0030170">
    <property type="term" value="F:pyridoxal phosphate binding"/>
    <property type="evidence" value="ECO:0007669"/>
    <property type="project" value="InterPro"/>
</dbReference>
<reference evidence="2" key="1">
    <citation type="submission" date="2018-11" db="EMBL/GenBank/DDBJ databases">
        <authorList>
            <consortium name="Pathogen Informatics"/>
        </authorList>
    </citation>
    <scope>NUCLEOTIDE SEQUENCE [LARGE SCALE GENOMIC DNA]</scope>
</reference>
<proteinExistence type="predicted"/>
<dbReference type="AlphaFoldDB" id="A0A3P8CI49"/>
<dbReference type="InterPro" id="IPR011037">
    <property type="entry name" value="Pyrv_Knase-like_insert_dom_sf"/>
</dbReference>
<organism evidence="2">
    <name type="scientific">Heligmosomoides polygyrus</name>
    <name type="common">Parasitic roundworm</name>
    <dbReference type="NCBI Taxonomy" id="6339"/>
    <lineage>
        <taxon>Eukaryota</taxon>
        <taxon>Metazoa</taxon>
        <taxon>Ecdysozoa</taxon>
        <taxon>Nematoda</taxon>
        <taxon>Chromadorea</taxon>
        <taxon>Rhabditida</taxon>
        <taxon>Rhabditina</taxon>
        <taxon>Rhabditomorpha</taxon>
        <taxon>Strongyloidea</taxon>
        <taxon>Heligmosomidae</taxon>
        <taxon>Heligmosomoides</taxon>
    </lineage>
</organism>
<feature type="domain" description="MOSC" evidence="1">
    <location>
        <begin position="1"/>
        <end position="128"/>
    </location>
</feature>
<dbReference type="OrthoDB" id="420046at2759"/>
<accession>A0A3P8CI49</accession>
<sequence>MSNEAPYLVVNEASISILADVVGLSVSETVDRFRPNIVVRGIPPFLEDTARFMSIDNIRFKVTKKCTRCEMICVNPHTGLKEPQLIIALRNFRQREKVPVCSINSDRIRNFSLVGDKKRAFRNSPKSC</sequence>
<dbReference type="InterPro" id="IPR005302">
    <property type="entry name" value="MoCF_Sase_C"/>
</dbReference>
<dbReference type="GO" id="GO:0003824">
    <property type="term" value="F:catalytic activity"/>
    <property type="evidence" value="ECO:0007669"/>
    <property type="project" value="InterPro"/>
</dbReference>
<name>A0A3P8CI49_HELPZ</name>